<feature type="compositionally biased region" description="Low complexity" evidence="1">
    <location>
        <begin position="78"/>
        <end position="97"/>
    </location>
</feature>
<dbReference type="AlphaFoldDB" id="H5TGP1"/>
<feature type="transmembrane region" description="Helical" evidence="2">
    <location>
        <begin position="43"/>
        <end position="67"/>
    </location>
</feature>
<evidence type="ECO:0000313" key="3">
    <source>
        <dbReference type="EMBL" id="GAB32649.1"/>
    </source>
</evidence>
<organism evidence="3 4">
    <name type="scientific">Gordonia otitidis (strain DSM 44809 / CCUG 52243 / JCM 12355 / NBRC 100426 / IFM 10032)</name>
    <dbReference type="NCBI Taxonomy" id="1108044"/>
    <lineage>
        <taxon>Bacteria</taxon>
        <taxon>Bacillati</taxon>
        <taxon>Actinomycetota</taxon>
        <taxon>Actinomycetes</taxon>
        <taxon>Mycobacteriales</taxon>
        <taxon>Gordoniaceae</taxon>
        <taxon>Gordonia</taxon>
    </lineage>
</organism>
<dbReference type="InterPro" id="IPR021424">
    <property type="entry name" value="PorA"/>
</dbReference>
<feature type="region of interest" description="Disordered" evidence="1">
    <location>
        <begin position="153"/>
        <end position="179"/>
    </location>
</feature>
<feature type="compositionally biased region" description="Basic and acidic residues" evidence="1">
    <location>
        <begin position="22"/>
        <end position="35"/>
    </location>
</feature>
<evidence type="ECO:0000256" key="1">
    <source>
        <dbReference type="SAM" id="MobiDB-lite"/>
    </source>
</evidence>
<keyword evidence="4" id="KW-1185">Reference proteome</keyword>
<keyword evidence="2" id="KW-0812">Transmembrane</keyword>
<feature type="region of interest" description="Disordered" evidence="1">
    <location>
        <begin position="78"/>
        <end position="99"/>
    </location>
</feature>
<evidence type="ECO:0008006" key="5">
    <source>
        <dbReference type="Google" id="ProtNLM"/>
    </source>
</evidence>
<feature type="transmembrane region" description="Helical" evidence="2">
    <location>
        <begin position="389"/>
        <end position="410"/>
    </location>
</feature>
<proteinExistence type="predicted"/>
<keyword evidence="2" id="KW-0472">Membrane</keyword>
<dbReference type="EMBL" id="BAFB01000022">
    <property type="protein sequence ID" value="GAB32649.1"/>
    <property type="molecule type" value="Genomic_DNA"/>
</dbReference>
<dbReference type="Pfam" id="PF11271">
    <property type="entry name" value="PorA"/>
    <property type="match status" value="1"/>
</dbReference>
<gene>
    <name evidence="3" type="ORF">GOOTI_022_00090</name>
</gene>
<name>H5TGP1_GORO1</name>
<accession>H5TGP1</accession>
<dbReference type="OrthoDB" id="153031at2"/>
<reference evidence="3" key="1">
    <citation type="submission" date="2012-02" db="EMBL/GenBank/DDBJ databases">
        <title>Whole genome shotgun sequence of Gordonia otitidis NBRC 100426.</title>
        <authorList>
            <person name="Yoshida I."/>
            <person name="Hosoyama A."/>
            <person name="Tsuchikane K."/>
            <person name="Katsumata H."/>
            <person name="Yamazaki S."/>
            <person name="Fujita N."/>
        </authorList>
    </citation>
    <scope>NUCLEOTIDE SEQUENCE [LARGE SCALE GENOMIC DNA]</scope>
    <source>
        <strain evidence="3">NBRC 100426</strain>
    </source>
</reference>
<dbReference type="STRING" id="1108044.GOOTI_022_00090"/>
<dbReference type="Proteomes" id="UP000005038">
    <property type="component" value="Unassembled WGS sequence"/>
</dbReference>
<comment type="caution">
    <text evidence="3">The sequence shown here is derived from an EMBL/GenBank/DDBJ whole genome shotgun (WGS) entry which is preliminary data.</text>
</comment>
<protein>
    <recommendedName>
        <fullName evidence="5">DUF3068 domain-containing protein</fullName>
    </recommendedName>
</protein>
<keyword evidence="2" id="KW-1133">Transmembrane helix</keyword>
<evidence type="ECO:0000313" key="4">
    <source>
        <dbReference type="Proteomes" id="UP000005038"/>
    </source>
</evidence>
<feature type="region of interest" description="Disordered" evidence="1">
    <location>
        <begin position="1"/>
        <end position="39"/>
    </location>
</feature>
<evidence type="ECO:0000256" key="2">
    <source>
        <dbReference type="SAM" id="Phobius"/>
    </source>
</evidence>
<sequence>MSQAPDAPVPGTPQEEPASADRSPEGRQSPDERSPSHFSTADLVGPTLIFVGAFLIAVTIALPTLFVDRLRTIPLSTDQTTVSTSGVSTSGDSTSGDPRAQILDRCSLNTPRARTLDATLVRQQRVVAVRPADSRRVTLQAGTSVQADRIRLDGRDTDSDAARPGSEVAPAQGADACTSPTVSAVKDRVTLNRHTALPDLGAVGDTRGNSEIQYDSNAAPVAAPDRRGYTFVLPFDPPTSGAQYFDVTTRRTVPLIDEGSSQVGGRTAIRYRAEIPDTDLDAIGSGTPSGTPATRITRPASWFGISNGDPARQVTATLHHRARWDISVDAKTGVIVDERLDVEQTYRVGGADTSVTNLRATFDFDAPTRRAMADEAASRDQPVVIWGRVVPLVAGIVGALALVAGAVLTFPGRSRRWVDGLRRGRRDAHAKHEDPQASS</sequence>
<dbReference type="RefSeq" id="WP_007236913.1">
    <property type="nucleotide sequence ID" value="NZ_BAFB01000022.1"/>
</dbReference>